<protein>
    <submittedName>
        <fullName evidence="2">Uncharacterized protein</fullName>
    </submittedName>
</protein>
<proteinExistence type="predicted"/>
<dbReference type="EMBL" id="JASNQZ010000003">
    <property type="protein sequence ID" value="KAL0958668.1"/>
    <property type="molecule type" value="Genomic_DNA"/>
</dbReference>
<feature type="region of interest" description="Disordered" evidence="1">
    <location>
        <begin position="102"/>
        <end position="138"/>
    </location>
</feature>
<gene>
    <name evidence="2" type="ORF">HGRIS_014000</name>
</gene>
<evidence type="ECO:0000313" key="2">
    <source>
        <dbReference type="EMBL" id="KAL0958668.1"/>
    </source>
</evidence>
<name>A0ABR3JS74_9AGAR</name>
<organism evidence="2 3">
    <name type="scientific">Hohenbuehelia grisea</name>
    <dbReference type="NCBI Taxonomy" id="104357"/>
    <lineage>
        <taxon>Eukaryota</taxon>
        <taxon>Fungi</taxon>
        <taxon>Dikarya</taxon>
        <taxon>Basidiomycota</taxon>
        <taxon>Agaricomycotina</taxon>
        <taxon>Agaricomycetes</taxon>
        <taxon>Agaricomycetidae</taxon>
        <taxon>Agaricales</taxon>
        <taxon>Pleurotineae</taxon>
        <taxon>Pleurotaceae</taxon>
        <taxon>Hohenbuehelia</taxon>
    </lineage>
</organism>
<evidence type="ECO:0000313" key="3">
    <source>
        <dbReference type="Proteomes" id="UP001556367"/>
    </source>
</evidence>
<keyword evidence="3" id="KW-1185">Reference proteome</keyword>
<comment type="caution">
    <text evidence="2">The sequence shown here is derived from an EMBL/GenBank/DDBJ whole genome shotgun (WGS) entry which is preliminary data.</text>
</comment>
<evidence type="ECO:0000256" key="1">
    <source>
        <dbReference type="SAM" id="MobiDB-lite"/>
    </source>
</evidence>
<accession>A0ABR3JS74</accession>
<reference evidence="3" key="1">
    <citation type="submission" date="2024-06" db="EMBL/GenBank/DDBJ databases">
        <title>Multi-omics analyses provide insights into the biosynthesis of the anticancer antibiotic pleurotin in Hohenbuehelia grisea.</title>
        <authorList>
            <person name="Weaver J.A."/>
            <person name="Alberti F."/>
        </authorList>
    </citation>
    <scope>NUCLEOTIDE SEQUENCE [LARGE SCALE GENOMIC DNA]</scope>
    <source>
        <strain evidence="3">T-177</strain>
    </source>
</reference>
<feature type="region of interest" description="Disordered" evidence="1">
    <location>
        <begin position="156"/>
        <end position="175"/>
    </location>
</feature>
<dbReference type="Proteomes" id="UP001556367">
    <property type="component" value="Unassembled WGS sequence"/>
</dbReference>
<sequence length="292" mass="32584">MSEMLREGVVPDVAPLAANVFSSSASDRHHGFPQRRNWYRDLEGDDVEAEMTHLRAELKERGNQSALRPDGTLKEASEISWFHNQDDTTPLSILLASMPLLTKDKDEDGQPLPPKSRRKQRPAPQKKQSTKASDTKDTDFVCVDSDETDLPALLTCSDLDDSEDNNNNNNKDEDFFNISPEEIANILPSKSLPDAFVKVNARLRQATVKRKEAKESARNADAAPTSMKRNPVYLLYEESPLNAGGQVGNPGDKHYKCFHGQRKVLTITKAMRSSLNGVTLHLKTHFPAMYPG</sequence>